<dbReference type="InterPro" id="IPR005481">
    <property type="entry name" value="BC-like_N"/>
</dbReference>
<dbReference type="SUPFAM" id="SSF52440">
    <property type="entry name" value="PreATP-grasp domain"/>
    <property type="match status" value="1"/>
</dbReference>
<dbReference type="InterPro" id="IPR011054">
    <property type="entry name" value="Rudment_hybrid_motif"/>
</dbReference>
<name>A0ABV9E854_9ACTN</name>
<dbReference type="CDD" id="cd06850">
    <property type="entry name" value="biotinyl_domain"/>
    <property type="match status" value="1"/>
</dbReference>
<comment type="caution">
    <text evidence="11">The sequence shown here is derived from an EMBL/GenBank/DDBJ whole genome shotgun (WGS) entry which is preliminary data.</text>
</comment>
<proteinExistence type="predicted"/>
<dbReference type="Gene3D" id="3.30.470.20">
    <property type="entry name" value="ATP-grasp fold, B domain"/>
    <property type="match status" value="1"/>
</dbReference>
<dbReference type="EMBL" id="JBHSFN010000002">
    <property type="protein sequence ID" value="MFC4585473.1"/>
    <property type="molecule type" value="Genomic_DNA"/>
</dbReference>
<gene>
    <name evidence="11" type="ORF">ACFO8L_05295</name>
</gene>
<feature type="compositionally biased region" description="Low complexity" evidence="7">
    <location>
        <begin position="144"/>
        <end position="172"/>
    </location>
</feature>
<dbReference type="InterPro" id="IPR000089">
    <property type="entry name" value="Biotin_lipoyl"/>
</dbReference>
<keyword evidence="3 6" id="KW-0547">Nucleotide-binding</keyword>
<keyword evidence="4 6" id="KW-0067">ATP-binding</keyword>
<dbReference type="InterPro" id="IPR005482">
    <property type="entry name" value="Biotin_COase_C"/>
</dbReference>
<dbReference type="Pfam" id="PF00364">
    <property type="entry name" value="Biotin_lipoyl"/>
    <property type="match status" value="1"/>
</dbReference>
<dbReference type="Pfam" id="PF02786">
    <property type="entry name" value="CPSase_L_D2"/>
    <property type="match status" value="1"/>
</dbReference>
<evidence type="ECO:0000256" key="5">
    <source>
        <dbReference type="ARBA" id="ARBA00023267"/>
    </source>
</evidence>
<keyword evidence="12" id="KW-1185">Reference proteome</keyword>
<feature type="domain" description="Biotin carboxylation" evidence="10">
    <location>
        <begin position="1"/>
        <end position="475"/>
    </location>
</feature>
<sequence>MIRRLLVANRAEVARRVFRTCRDLGIETVAVFSDADAASPHVAEADHAVRLPGVRPADTYLRADAVVAAALASGADAVHPGYGFLSENAAFARAVLAAGLTWVGPNPEAIAAMGSKIEAKLLMAEAGVPVLTSTIPAASPPGDGPASGPSSPEDGSASPSGPASPGDGPPDGTVFPVLVKASAGGGGRGMRVVRDPAELDEAVASARREALSAFGDGTVFVEPLLEDARHIEVQILADTHGTVWTLGERECSIQRRHQKVVEETPSPGVSPGTREILFEAAVRAAKAIGYVGAGTVEFLVKDGTVAFLEMNTRLQVEHPVTECVYGLDLVRLQIEIAEGAALPAEPPEPEGHAIEVRLYAEDPAHDWRPQNGTLRLFDVPGVDARFAVPPGGRGLRLDSGVETGSEIGVHYDPMLAKVIAWGPGRAAVARRLAAALARTRVHGLVTNRDLLVGVLRHEAFLAGDTHTGFLAQHGVTAFLPPGDTVPPLSALAAALALAAANRAAATALGGLPSGWRNVPSQPQRTAFDGPGGRIEVAYRLTRDGLRAEGPEFGGVTLVAATPEEVALEADGVLTRFAVASYPGVVHVDSPLGSVRLVPLPRLPEPVVLIAPGSLLAPMPGTVLRVEVTPGSPVAAGQPILTLEAMKMEHQISAPAPGVVTALNVAPGRQVEAGSVLAVIEEA</sequence>
<dbReference type="InterPro" id="IPR001882">
    <property type="entry name" value="Biotin_BS"/>
</dbReference>
<reference evidence="12" key="1">
    <citation type="journal article" date="2019" name="Int. J. Syst. Evol. Microbiol.">
        <title>The Global Catalogue of Microorganisms (GCM) 10K type strain sequencing project: providing services to taxonomists for standard genome sequencing and annotation.</title>
        <authorList>
            <consortium name="The Broad Institute Genomics Platform"/>
            <consortium name="The Broad Institute Genome Sequencing Center for Infectious Disease"/>
            <person name="Wu L."/>
            <person name="Ma J."/>
        </authorList>
    </citation>
    <scope>NUCLEOTIDE SEQUENCE [LARGE SCALE GENOMIC DNA]</scope>
    <source>
        <strain evidence="12">CCUG 49560</strain>
    </source>
</reference>
<dbReference type="InterPro" id="IPR050856">
    <property type="entry name" value="Biotin_carboxylase_complex"/>
</dbReference>
<dbReference type="InterPro" id="IPR016185">
    <property type="entry name" value="PreATP-grasp_dom_sf"/>
</dbReference>
<evidence type="ECO:0000256" key="4">
    <source>
        <dbReference type="ARBA" id="ARBA00022840"/>
    </source>
</evidence>
<dbReference type="InterPro" id="IPR011764">
    <property type="entry name" value="Biotin_carboxylation_dom"/>
</dbReference>
<evidence type="ECO:0000256" key="7">
    <source>
        <dbReference type="SAM" id="MobiDB-lite"/>
    </source>
</evidence>
<dbReference type="PROSITE" id="PS00867">
    <property type="entry name" value="CPSASE_2"/>
    <property type="match status" value="1"/>
</dbReference>
<dbReference type="PROSITE" id="PS00866">
    <property type="entry name" value="CPSASE_1"/>
    <property type="match status" value="1"/>
</dbReference>
<dbReference type="Proteomes" id="UP001595891">
    <property type="component" value="Unassembled WGS sequence"/>
</dbReference>
<evidence type="ECO:0000259" key="10">
    <source>
        <dbReference type="PROSITE" id="PS50979"/>
    </source>
</evidence>
<dbReference type="Gene3D" id="2.40.50.100">
    <property type="match status" value="1"/>
</dbReference>
<keyword evidence="5" id="KW-0092">Biotin</keyword>
<dbReference type="PANTHER" id="PTHR18866:SF126">
    <property type="entry name" value="BIOTIN CARBOXYLASE"/>
    <property type="match status" value="1"/>
</dbReference>
<dbReference type="SUPFAM" id="SSF51230">
    <property type="entry name" value="Single hybrid motif"/>
    <property type="match status" value="1"/>
</dbReference>
<evidence type="ECO:0000256" key="2">
    <source>
        <dbReference type="ARBA" id="ARBA00022598"/>
    </source>
</evidence>
<dbReference type="RefSeq" id="WP_262843058.1">
    <property type="nucleotide sequence ID" value="NZ_JANZYP010000015.1"/>
</dbReference>
<evidence type="ECO:0000313" key="11">
    <source>
        <dbReference type="EMBL" id="MFC4585473.1"/>
    </source>
</evidence>
<feature type="domain" description="ATP-grasp" evidence="9">
    <location>
        <begin position="120"/>
        <end position="338"/>
    </location>
</feature>
<evidence type="ECO:0000313" key="12">
    <source>
        <dbReference type="Proteomes" id="UP001595891"/>
    </source>
</evidence>
<evidence type="ECO:0000256" key="1">
    <source>
        <dbReference type="ARBA" id="ARBA00001953"/>
    </source>
</evidence>
<dbReference type="Pfam" id="PF00289">
    <property type="entry name" value="Biotin_carb_N"/>
    <property type="match status" value="1"/>
</dbReference>
<protein>
    <submittedName>
        <fullName evidence="11">Acetyl/propionyl/methylcrotonyl-CoA carboxylase subunit alpha</fullName>
    </submittedName>
</protein>
<evidence type="ECO:0000259" key="8">
    <source>
        <dbReference type="PROSITE" id="PS50968"/>
    </source>
</evidence>
<dbReference type="InterPro" id="IPR005479">
    <property type="entry name" value="CPAse_ATP-bd"/>
</dbReference>
<feature type="domain" description="Lipoyl-binding" evidence="8">
    <location>
        <begin position="605"/>
        <end position="680"/>
    </location>
</feature>
<dbReference type="InterPro" id="IPR011053">
    <property type="entry name" value="Single_hybrid_motif"/>
</dbReference>
<evidence type="ECO:0000256" key="3">
    <source>
        <dbReference type="ARBA" id="ARBA00022741"/>
    </source>
</evidence>
<dbReference type="InterPro" id="IPR011761">
    <property type="entry name" value="ATP-grasp"/>
</dbReference>
<dbReference type="InterPro" id="IPR048429">
    <property type="entry name" value="MCC_alpha_BT"/>
</dbReference>
<dbReference type="PROSITE" id="PS50968">
    <property type="entry name" value="BIOTINYL_LIPOYL"/>
    <property type="match status" value="1"/>
</dbReference>
<dbReference type="SUPFAM" id="SSF56059">
    <property type="entry name" value="Glutathione synthetase ATP-binding domain-like"/>
    <property type="match status" value="1"/>
</dbReference>
<keyword evidence="2" id="KW-0436">Ligase</keyword>
<dbReference type="SUPFAM" id="SSF51246">
    <property type="entry name" value="Rudiment single hybrid motif"/>
    <property type="match status" value="1"/>
</dbReference>
<accession>A0ABV9E854</accession>
<comment type="cofactor">
    <cofactor evidence="1">
        <name>biotin</name>
        <dbReference type="ChEBI" id="CHEBI:57586"/>
    </cofactor>
</comment>
<dbReference type="PROSITE" id="PS00188">
    <property type="entry name" value="BIOTIN"/>
    <property type="match status" value="1"/>
</dbReference>
<dbReference type="PANTHER" id="PTHR18866">
    <property type="entry name" value="CARBOXYLASE:PYRUVATE/ACETYL-COA/PROPIONYL-COA CARBOXYLASE"/>
    <property type="match status" value="1"/>
</dbReference>
<feature type="region of interest" description="Disordered" evidence="7">
    <location>
        <begin position="134"/>
        <end position="190"/>
    </location>
</feature>
<dbReference type="PROSITE" id="PS50975">
    <property type="entry name" value="ATP_GRASP"/>
    <property type="match status" value="1"/>
</dbReference>
<evidence type="ECO:0000259" key="9">
    <source>
        <dbReference type="PROSITE" id="PS50975"/>
    </source>
</evidence>
<dbReference type="Pfam" id="PF21139">
    <property type="entry name" value="BT_MCC_alpha"/>
    <property type="match status" value="1"/>
</dbReference>
<dbReference type="SMART" id="SM00878">
    <property type="entry name" value="Biotin_carb_C"/>
    <property type="match status" value="1"/>
</dbReference>
<organism evidence="11 12">
    <name type="scientific">Sphaerisporangium corydalis</name>
    <dbReference type="NCBI Taxonomy" id="1441875"/>
    <lineage>
        <taxon>Bacteria</taxon>
        <taxon>Bacillati</taxon>
        <taxon>Actinomycetota</taxon>
        <taxon>Actinomycetes</taxon>
        <taxon>Streptosporangiales</taxon>
        <taxon>Streptosporangiaceae</taxon>
        <taxon>Sphaerisporangium</taxon>
    </lineage>
</organism>
<dbReference type="PROSITE" id="PS50979">
    <property type="entry name" value="BC"/>
    <property type="match status" value="1"/>
</dbReference>
<dbReference type="Pfam" id="PF02785">
    <property type="entry name" value="Biotin_carb_C"/>
    <property type="match status" value="1"/>
</dbReference>
<evidence type="ECO:0000256" key="6">
    <source>
        <dbReference type="PROSITE-ProRule" id="PRU00409"/>
    </source>
</evidence>